<proteinExistence type="predicted"/>
<dbReference type="AlphaFoldDB" id="A0A4R9C1A6"/>
<dbReference type="PROSITE" id="PS51000">
    <property type="entry name" value="HTH_DEOR_2"/>
    <property type="match status" value="1"/>
</dbReference>
<dbReference type="PANTHER" id="PTHR30363">
    <property type="entry name" value="HTH-TYPE TRANSCRIPTIONAL REGULATOR SRLR-RELATED"/>
    <property type="match status" value="1"/>
</dbReference>
<keyword evidence="3" id="KW-0804">Transcription</keyword>
<dbReference type="InterPro" id="IPR014036">
    <property type="entry name" value="DeoR-like_C"/>
</dbReference>
<evidence type="ECO:0000259" key="4">
    <source>
        <dbReference type="PROSITE" id="PS51000"/>
    </source>
</evidence>
<dbReference type="GeneID" id="97030532"/>
<dbReference type="PRINTS" id="PR00037">
    <property type="entry name" value="HTHLACR"/>
</dbReference>
<dbReference type="InterPro" id="IPR037171">
    <property type="entry name" value="NagB/RpiA_transferase-like"/>
</dbReference>
<dbReference type="GO" id="GO:0003700">
    <property type="term" value="F:DNA-binding transcription factor activity"/>
    <property type="evidence" value="ECO:0007669"/>
    <property type="project" value="InterPro"/>
</dbReference>
<reference evidence="5 6" key="1">
    <citation type="submission" date="2019-01" db="EMBL/GenBank/DDBJ databases">
        <title>Draft Genome Sequences of Helcococcus ovis Strains Isolated from the Uterus and Vagina of Dairy Cows with Metritis.</title>
        <authorList>
            <person name="Cunha F."/>
            <person name="Jeon S.J."/>
            <person name="Kutzer P."/>
            <person name="Galvao K.N."/>
        </authorList>
    </citation>
    <scope>NUCLEOTIDE SEQUENCE [LARGE SCALE GENOMIC DNA]</scope>
    <source>
        <strain evidence="5 6">KG-37</strain>
    </source>
</reference>
<dbReference type="Pfam" id="PF08220">
    <property type="entry name" value="HTH_DeoR"/>
    <property type="match status" value="1"/>
</dbReference>
<dbReference type="PROSITE" id="PS00894">
    <property type="entry name" value="HTH_DEOR_1"/>
    <property type="match status" value="1"/>
</dbReference>
<dbReference type="InterPro" id="IPR036388">
    <property type="entry name" value="WH-like_DNA-bd_sf"/>
</dbReference>
<dbReference type="PANTHER" id="PTHR30363:SF44">
    <property type="entry name" value="AGA OPERON TRANSCRIPTIONAL REPRESSOR-RELATED"/>
    <property type="match status" value="1"/>
</dbReference>
<evidence type="ECO:0000313" key="6">
    <source>
        <dbReference type="Proteomes" id="UP000297454"/>
    </source>
</evidence>
<dbReference type="RefSeq" id="WP_134710467.1">
    <property type="nucleotide sequence ID" value="NZ_CP119081.1"/>
</dbReference>
<dbReference type="SMART" id="SM00420">
    <property type="entry name" value="HTH_DEOR"/>
    <property type="match status" value="1"/>
</dbReference>
<keyword evidence="2" id="KW-0238">DNA-binding</keyword>
<name>A0A4R9C1A6_9FIRM</name>
<comment type="caution">
    <text evidence="5">The sequence shown here is derived from an EMBL/GenBank/DDBJ whole genome shotgun (WGS) entry which is preliminary data.</text>
</comment>
<dbReference type="Pfam" id="PF00455">
    <property type="entry name" value="DeoRC"/>
    <property type="match status" value="1"/>
</dbReference>
<dbReference type="InterPro" id="IPR036390">
    <property type="entry name" value="WH_DNA-bd_sf"/>
</dbReference>
<feature type="domain" description="HTH deoR-type" evidence="4">
    <location>
        <begin position="8"/>
        <end position="63"/>
    </location>
</feature>
<accession>A0A4R9C1A6</accession>
<evidence type="ECO:0000313" key="5">
    <source>
        <dbReference type="EMBL" id="TFF66166.1"/>
    </source>
</evidence>
<dbReference type="SMART" id="SM01134">
    <property type="entry name" value="DeoRC"/>
    <property type="match status" value="1"/>
</dbReference>
<evidence type="ECO:0000256" key="3">
    <source>
        <dbReference type="ARBA" id="ARBA00023163"/>
    </source>
</evidence>
<dbReference type="InterPro" id="IPR050313">
    <property type="entry name" value="Carb_Metab_HTH_regulators"/>
</dbReference>
<dbReference type="InterPro" id="IPR001034">
    <property type="entry name" value="DeoR_HTH"/>
</dbReference>
<dbReference type="GO" id="GO:0003677">
    <property type="term" value="F:DNA binding"/>
    <property type="evidence" value="ECO:0007669"/>
    <property type="project" value="UniProtKB-KW"/>
</dbReference>
<dbReference type="Gene3D" id="1.10.10.10">
    <property type="entry name" value="Winged helix-like DNA-binding domain superfamily/Winged helix DNA-binding domain"/>
    <property type="match status" value="1"/>
</dbReference>
<organism evidence="5 6">
    <name type="scientific">Helcococcus ovis</name>
    <dbReference type="NCBI Taxonomy" id="72026"/>
    <lineage>
        <taxon>Bacteria</taxon>
        <taxon>Bacillati</taxon>
        <taxon>Bacillota</taxon>
        <taxon>Tissierellia</taxon>
        <taxon>Tissierellales</taxon>
        <taxon>Peptoniphilaceae</taxon>
        <taxon>Helcococcus</taxon>
    </lineage>
</organism>
<keyword evidence="1" id="KW-0805">Transcription regulation</keyword>
<dbReference type="SUPFAM" id="SSF46785">
    <property type="entry name" value="Winged helix' DNA-binding domain"/>
    <property type="match status" value="1"/>
</dbReference>
<dbReference type="OrthoDB" id="9797223at2"/>
<dbReference type="EMBL" id="SCFR01000012">
    <property type="protein sequence ID" value="TFF66166.1"/>
    <property type="molecule type" value="Genomic_DNA"/>
</dbReference>
<dbReference type="SUPFAM" id="SSF100950">
    <property type="entry name" value="NagB/RpiA/CoA transferase-like"/>
    <property type="match status" value="1"/>
</dbReference>
<gene>
    <name evidence="5" type="ORF">EQF91_04480</name>
</gene>
<sequence>MKHSKDIINKRRKNLLLLINELKKSTNINLAEKLNVSLPTIRRDIEYLHNKNLIYKYHGYVSAISSNEIRKSITENKKNQIAKIAATLINDDDIIFINSAYTSIQSIKYIEPSKFVSVITNNGNVLTMHTLPKIKIILTGGEIKKPKSALTGEFALNNIINTQANKAILGASGFHITEGITTANIDEVAINKAMIERANKVILCVDSSKLNHKSAFVSGDVRDVDILITNSDADPEIIESLKLFGIECILVDENGIVK</sequence>
<keyword evidence="6" id="KW-1185">Reference proteome</keyword>
<protein>
    <submittedName>
        <fullName evidence="5">DeoR/GlpR transcriptional regulator</fullName>
    </submittedName>
</protein>
<dbReference type="InterPro" id="IPR018356">
    <property type="entry name" value="Tscrpt_reg_HTH_DeoR_CS"/>
</dbReference>
<evidence type="ECO:0000256" key="1">
    <source>
        <dbReference type="ARBA" id="ARBA00023015"/>
    </source>
</evidence>
<dbReference type="Proteomes" id="UP000297454">
    <property type="component" value="Unassembled WGS sequence"/>
</dbReference>
<evidence type="ECO:0000256" key="2">
    <source>
        <dbReference type="ARBA" id="ARBA00023125"/>
    </source>
</evidence>